<comment type="caution">
    <text evidence="2">The sequence shown here is derived from an EMBL/GenBank/DDBJ whole genome shotgun (WGS) entry which is preliminary data.</text>
</comment>
<evidence type="ECO:0000313" key="2">
    <source>
        <dbReference type="EMBL" id="GJN29166.1"/>
    </source>
</evidence>
<keyword evidence="3" id="KW-1185">Reference proteome</keyword>
<dbReference type="Proteomes" id="UP001054889">
    <property type="component" value="Unassembled WGS sequence"/>
</dbReference>
<dbReference type="EMBL" id="BQKI01000081">
    <property type="protein sequence ID" value="GJN29166.1"/>
    <property type="molecule type" value="Genomic_DNA"/>
</dbReference>
<reference evidence="2" key="2">
    <citation type="submission" date="2021-12" db="EMBL/GenBank/DDBJ databases">
        <title>Resequencing data analysis of finger millet.</title>
        <authorList>
            <person name="Hatakeyama M."/>
            <person name="Aluri S."/>
            <person name="Balachadran M.T."/>
            <person name="Sivarajan S.R."/>
            <person name="Poveda L."/>
            <person name="Shimizu-Inatsugi R."/>
            <person name="Schlapbach R."/>
            <person name="Sreeman S.M."/>
            <person name="Shimizu K.K."/>
        </authorList>
    </citation>
    <scope>NUCLEOTIDE SEQUENCE</scope>
</reference>
<evidence type="ECO:0000313" key="3">
    <source>
        <dbReference type="Proteomes" id="UP001054889"/>
    </source>
</evidence>
<dbReference type="AlphaFoldDB" id="A0AAV5F2Q9"/>
<reference evidence="2" key="1">
    <citation type="journal article" date="2018" name="DNA Res.">
        <title>Multiple hybrid de novo genome assembly of finger millet, an orphan allotetraploid crop.</title>
        <authorList>
            <person name="Hatakeyama M."/>
            <person name="Aluri S."/>
            <person name="Balachadran M.T."/>
            <person name="Sivarajan S.R."/>
            <person name="Patrignani A."/>
            <person name="Gruter S."/>
            <person name="Poveda L."/>
            <person name="Shimizu-Inatsugi R."/>
            <person name="Baeten J."/>
            <person name="Francoijs K.J."/>
            <person name="Nataraja K.N."/>
            <person name="Reddy Y.A.N."/>
            <person name="Phadnis S."/>
            <person name="Ravikumar R.L."/>
            <person name="Schlapbach R."/>
            <person name="Sreeman S.M."/>
            <person name="Shimizu K.K."/>
        </authorList>
    </citation>
    <scope>NUCLEOTIDE SEQUENCE</scope>
</reference>
<organism evidence="2 3">
    <name type="scientific">Eleusine coracana subsp. coracana</name>
    <dbReference type="NCBI Taxonomy" id="191504"/>
    <lineage>
        <taxon>Eukaryota</taxon>
        <taxon>Viridiplantae</taxon>
        <taxon>Streptophyta</taxon>
        <taxon>Embryophyta</taxon>
        <taxon>Tracheophyta</taxon>
        <taxon>Spermatophyta</taxon>
        <taxon>Magnoliopsida</taxon>
        <taxon>Liliopsida</taxon>
        <taxon>Poales</taxon>
        <taxon>Poaceae</taxon>
        <taxon>PACMAD clade</taxon>
        <taxon>Chloridoideae</taxon>
        <taxon>Cynodonteae</taxon>
        <taxon>Eleusininae</taxon>
        <taxon>Eleusine</taxon>
    </lineage>
</organism>
<name>A0AAV5F2Q9_ELECO</name>
<gene>
    <name evidence="2" type="primary">gb17363</name>
    <name evidence="2" type="ORF">PR202_gb17363</name>
</gene>
<proteinExistence type="predicted"/>
<feature type="region of interest" description="Disordered" evidence="1">
    <location>
        <begin position="151"/>
        <end position="173"/>
    </location>
</feature>
<protein>
    <submittedName>
        <fullName evidence="2">Uncharacterized protein</fullName>
    </submittedName>
</protein>
<feature type="compositionally biased region" description="Basic and acidic residues" evidence="1">
    <location>
        <begin position="151"/>
        <end position="163"/>
    </location>
</feature>
<evidence type="ECO:0000256" key="1">
    <source>
        <dbReference type="SAM" id="MobiDB-lite"/>
    </source>
</evidence>
<accession>A0AAV5F2Q9</accession>
<sequence>MRWAVLRLQRRKGLSCLFCRLPLCSYRSRRSLSCRRGLPLRLRRACCLRLCRRKARSSCRRSLALLRLPAYLAGLPCCRRLDRRLVDRAAVARIESGVELCSRIGRSRVGDELLGRAELRRRLEILKPPPWIGRAEAEEISRKWHFEGDEGAKEKSMMVRELSRALGSRSPPN</sequence>